<name>A0A9P4MR79_9PLEO</name>
<dbReference type="Pfam" id="PF12716">
    <property type="entry name" value="Apq12"/>
    <property type="match status" value="1"/>
</dbReference>
<evidence type="ECO:0000313" key="3">
    <source>
        <dbReference type="Proteomes" id="UP000799536"/>
    </source>
</evidence>
<dbReference type="EMBL" id="ML993927">
    <property type="protein sequence ID" value="KAF2202689.1"/>
    <property type="molecule type" value="Genomic_DNA"/>
</dbReference>
<evidence type="ECO:0000256" key="1">
    <source>
        <dbReference type="SAM" id="Phobius"/>
    </source>
</evidence>
<dbReference type="AlphaFoldDB" id="A0A9P4MR79"/>
<protein>
    <recommendedName>
        <fullName evidence="4">Nuclear pore assembly and biogenesis-domain-containing protein</fullName>
    </recommendedName>
</protein>
<proteinExistence type="predicted"/>
<reference evidence="2" key="1">
    <citation type="journal article" date="2020" name="Stud. Mycol.">
        <title>101 Dothideomycetes genomes: a test case for predicting lifestyles and emergence of pathogens.</title>
        <authorList>
            <person name="Haridas S."/>
            <person name="Albert R."/>
            <person name="Binder M."/>
            <person name="Bloem J."/>
            <person name="Labutti K."/>
            <person name="Salamov A."/>
            <person name="Andreopoulos B."/>
            <person name="Baker S."/>
            <person name="Barry K."/>
            <person name="Bills G."/>
            <person name="Bluhm B."/>
            <person name="Cannon C."/>
            <person name="Castanera R."/>
            <person name="Culley D."/>
            <person name="Daum C."/>
            <person name="Ezra D."/>
            <person name="Gonzalez J."/>
            <person name="Henrissat B."/>
            <person name="Kuo A."/>
            <person name="Liang C."/>
            <person name="Lipzen A."/>
            <person name="Lutzoni F."/>
            <person name="Magnuson J."/>
            <person name="Mondo S."/>
            <person name="Nolan M."/>
            <person name="Ohm R."/>
            <person name="Pangilinan J."/>
            <person name="Park H.-J."/>
            <person name="Ramirez L."/>
            <person name="Alfaro M."/>
            <person name="Sun H."/>
            <person name="Tritt A."/>
            <person name="Yoshinaga Y."/>
            <person name="Zwiers L.-H."/>
            <person name="Turgeon B."/>
            <person name="Goodwin S."/>
            <person name="Spatafora J."/>
            <person name="Crous P."/>
            <person name="Grigoriev I."/>
        </authorList>
    </citation>
    <scope>NUCLEOTIDE SEQUENCE</scope>
    <source>
        <strain evidence="2">ATCC 74209</strain>
    </source>
</reference>
<sequence>MEYMNYIQDYIHFAPKLLPPSVSGPLTTIITSFLAVSRTASTHLFPLLTRLTTQLTTQPDLASVLLLLALLFLSFKVLDMAYRAVIFWVRLAVRLTFWGGLGVIGLWVWSRGMEGAIEDAQMMAQYWWGQFQEFQGDVEGEKARLRNQAEKKGYYGR</sequence>
<feature type="transmembrane region" description="Helical" evidence="1">
    <location>
        <begin position="85"/>
        <end position="109"/>
    </location>
</feature>
<keyword evidence="3" id="KW-1185">Reference proteome</keyword>
<keyword evidence="1" id="KW-1133">Transmembrane helix</keyword>
<keyword evidence="1" id="KW-0472">Membrane</keyword>
<accession>A0A9P4MR79</accession>
<feature type="transmembrane region" description="Helical" evidence="1">
    <location>
        <begin position="61"/>
        <end position="78"/>
    </location>
</feature>
<feature type="transmembrane region" description="Helical" evidence="1">
    <location>
        <begin position="21"/>
        <end position="41"/>
    </location>
</feature>
<dbReference type="OrthoDB" id="3559694at2759"/>
<evidence type="ECO:0000313" key="2">
    <source>
        <dbReference type="EMBL" id="KAF2202689.1"/>
    </source>
</evidence>
<keyword evidence="1" id="KW-0812">Transmembrane</keyword>
<organism evidence="2 3">
    <name type="scientific">Delitschia confertaspora ATCC 74209</name>
    <dbReference type="NCBI Taxonomy" id="1513339"/>
    <lineage>
        <taxon>Eukaryota</taxon>
        <taxon>Fungi</taxon>
        <taxon>Dikarya</taxon>
        <taxon>Ascomycota</taxon>
        <taxon>Pezizomycotina</taxon>
        <taxon>Dothideomycetes</taxon>
        <taxon>Pleosporomycetidae</taxon>
        <taxon>Pleosporales</taxon>
        <taxon>Delitschiaceae</taxon>
        <taxon>Delitschia</taxon>
    </lineage>
</organism>
<gene>
    <name evidence="2" type="ORF">GQ43DRAFT_430519</name>
</gene>
<dbReference type="InterPro" id="IPR024316">
    <property type="entry name" value="APQ12"/>
</dbReference>
<dbReference type="Proteomes" id="UP000799536">
    <property type="component" value="Unassembled WGS sequence"/>
</dbReference>
<comment type="caution">
    <text evidence="2">The sequence shown here is derived from an EMBL/GenBank/DDBJ whole genome shotgun (WGS) entry which is preliminary data.</text>
</comment>
<evidence type="ECO:0008006" key="4">
    <source>
        <dbReference type="Google" id="ProtNLM"/>
    </source>
</evidence>